<evidence type="ECO:0000313" key="1">
    <source>
        <dbReference type="EMBL" id="HIX74755.1"/>
    </source>
</evidence>
<comment type="caution">
    <text evidence="1">The sequence shown here is derived from an EMBL/GenBank/DDBJ whole genome shotgun (WGS) entry which is preliminary data.</text>
</comment>
<name>A0A9D2BFK6_9BACT</name>
<sequence length="53" mass="6404">MKTKEEKKRMAPIWHWGEPQAGMTIEECERFIRTVPAYERRFTPGRELRISIL</sequence>
<dbReference type="Proteomes" id="UP000886740">
    <property type="component" value="Unassembled WGS sequence"/>
</dbReference>
<proteinExistence type="predicted"/>
<reference evidence="1" key="2">
    <citation type="submission" date="2021-04" db="EMBL/GenBank/DDBJ databases">
        <authorList>
            <person name="Gilroy R."/>
        </authorList>
    </citation>
    <scope>NUCLEOTIDE SEQUENCE</scope>
    <source>
        <strain evidence="1">ChiGjej6B6-14162</strain>
    </source>
</reference>
<protein>
    <submittedName>
        <fullName evidence="1">Uncharacterized protein</fullName>
    </submittedName>
</protein>
<dbReference type="AlphaFoldDB" id="A0A9D2BFK6"/>
<reference evidence="1" key="1">
    <citation type="journal article" date="2021" name="PeerJ">
        <title>Extensive microbial diversity within the chicken gut microbiome revealed by metagenomics and culture.</title>
        <authorList>
            <person name="Gilroy R."/>
            <person name="Ravi A."/>
            <person name="Getino M."/>
            <person name="Pursley I."/>
            <person name="Horton D.L."/>
            <person name="Alikhan N.F."/>
            <person name="Baker D."/>
            <person name="Gharbi K."/>
            <person name="Hall N."/>
            <person name="Watson M."/>
            <person name="Adriaenssens E.M."/>
            <person name="Foster-Nyarko E."/>
            <person name="Jarju S."/>
            <person name="Secka A."/>
            <person name="Antonio M."/>
            <person name="Oren A."/>
            <person name="Chaudhuri R.R."/>
            <person name="La Ragione R."/>
            <person name="Hildebrand F."/>
            <person name="Pallen M.J."/>
        </authorList>
    </citation>
    <scope>NUCLEOTIDE SEQUENCE</scope>
    <source>
        <strain evidence="1">ChiGjej6B6-14162</strain>
    </source>
</reference>
<gene>
    <name evidence="1" type="ORF">H9977_06965</name>
</gene>
<organism evidence="1 2">
    <name type="scientific">Candidatus Parabacteroides intestinipullorum</name>
    <dbReference type="NCBI Taxonomy" id="2838723"/>
    <lineage>
        <taxon>Bacteria</taxon>
        <taxon>Pseudomonadati</taxon>
        <taxon>Bacteroidota</taxon>
        <taxon>Bacteroidia</taxon>
        <taxon>Bacteroidales</taxon>
        <taxon>Tannerellaceae</taxon>
        <taxon>Parabacteroides</taxon>
    </lineage>
</organism>
<dbReference type="EMBL" id="DXEL01000048">
    <property type="protein sequence ID" value="HIX74755.1"/>
    <property type="molecule type" value="Genomic_DNA"/>
</dbReference>
<accession>A0A9D2BFK6</accession>
<evidence type="ECO:0000313" key="2">
    <source>
        <dbReference type="Proteomes" id="UP000886740"/>
    </source>
</evidence>